<keyword evidence="12" id="KW-1185">Reference proteome</keyword>
<comment type="subcellular location">
    <subcellularLocation>
        <location evidence="1">Membrane</location>
        <topology evidence="1">Multi-pass membrane protein</topology>
    </subcellularLocation>
</comment>
<comment type="caution">
    <text evidence="11">The sequence shown here is derived from an EMBL/GenBank/DDBJ whole genome shotgun (WGS) entry which is preliminary data.</text>
</comment>
<gene>
    <name evidence="11" type="ORF">N7498_007652</name>
</gene>
<keyword evidence="3" id="KW-0813">Transport</keyword>
<dbReference type="Pfam" id="PF14510">
    <property type="entry name" value="ABC_trans_N"/>
    <property type="match status" value="1"/>
</dbReference>
<dbReference type="SUPFAM" id="SSF52540">
    <property type="entry name" value="P-loop containing nucleoside triphosphate hydrolases"/>
    <property type="match status" value="2"/>
</dbReference>
<feature type="transmembrane region" description="Helical" evidence="9">
    <location>
        <begin position="585"/>
        <end position="605"/>
    </location>
</feature>
<dbReference type="CDD" id="cd03232">
    <property type="entry name" value="ABCG_PDR_domain2"/>
    <property type="match status" value="1"/>
</dbReference>
<dbReference type="FunFam" id="3.40.50.300:FF:000054">
    <property type="entry name" value="ABC multidrug transporter atrF"/>
    <property type="match status" value="1"/>
</dbReference>
<dbReference type="InterPro" id="IPR034003">
    <property type="entry name" value="ABCG_PDR_2"/>
</dbReference>
<keyword evidence="8 9" id="KW-0472">Membrane</keyword>
<dbReference type="InterPro" id="IPR010929">
    <property type="entry name" value="PDR_CDR_ABC"/>
</dbReference>
<dbReference type="InterPro" id="IPR034001">
    <property type="entry name" value="ABCG_PDR_1"/>
</dbReference>
<protein>
    <recommendedName>
        <fullName evidence="10">ABC transporter domain-containing protein</fullName>
    </recommendedName>
</protein>
<evidence type="ECO:0000256" key="6">
    <source>
        <dbReference type="ARBA" id="ARBA00022840"/>
    </source>
</evidence>
<evidence type="ECO:0000256" key="7">
    <source>
        <dbReference type="ARBA" id="ARBA00022989"/>
    </source>
</evidence>
<dbReference type="InterPro" id="IPR027417">
    <property type="entry name" value="P-loop_NTPase"/>
</dbReference>
<dbReference type="PANTHER" id="PTHR19241">
    <property type="entry name" value="ATP-BINDING CASSETTE TRANSPORTER"/>
    <property type="match status" value="1"/>
</dbReference>
<proteinExistence type="inferred from homology"/>
<feature type="transmembrane region" description="Helical" evidence="9">
    <location>
        <begin position="1305"/>
        <end position="1329"/>
    </location>
</feature>
<evidence type="ECO:0000256" key="4">
    <source>
        <dbReference type="ARBA" id="ARBA00022692"/>
    </source>
</evidence>
<sequence length="1456" mass="163619">MNADDEVGSTCSPSVEKREAEVHQLARHLTGQSIYSTTEQNPFAAEAGSALDPNGEKFNARAWCKAMLQMQTDDKQAHPLRTLGVAFNNLNVHAFGSDTDYQKSVGNVWLGALGLARKVLAPKQHKIQILQNLEGLVEAGEMLVVLGPPGSGCSTFLKTIAGETYGFHVDQYSTLNFQGVSAKQMAHGFRGEAIYTAEVDVHFPKLTVEDTLYFAARARAPRHIPGGLSVTQYASHMRDMIMAMFGISHTRKTIVGNDFIRGVSGGERKRVTIAEACLSNAPLQCWDNSTRGLDSANAIEFCKTLRMQTDINGTTACVSLYQAPQAAYDYFDKVLVLYEGREIYFGHKAAAKQYFLHMGFVCPERQTDADFLTSMTSHLERVVKKGYEDRVPRTPEEFAARWKASKERAQLMQDIERYNAKFAVGGKYLDKFRESRRAQQAKAQRVSSPYTLSYVQQVKLCLWRGWQRLKAYPSVTISSLFGNTIMALVIGSIFYNLRADTSTFFQRGALLFFAVLINALGCGLEMLTLYAQRAIIEKHSRYALYHPSAEAFASMITDLPYKILNSITSNLVLYFMTNLRREPGAFFFFIFTSFVLTLTMSMFFRSMASLSRSLVQVLPFSAVLLLGLSMYTGFAIPTGYMLGWARWIAYLNPINYGFESLLINEFHNRDFPCMNFVPSGPGYADLGPTNHVCSTVGSVPGQPSVKGDSYIESAYGYTFSHKWRNIGVIFAYMFLLGAVYLVATDFITEKKPKGEILVFPRGHKALKKGRSGEDLERGSGCNVSVKKTDSDDLVMIERQTAVFQWKDVCFDINVGKENHRRILDHVDGWVKPGTLSALMGVSGAGKTTLLDVLATRTTMGVISGEMLVDDNPRDDSFQRKTGYAQQQDLHLGTATVREALEFSALLRQPAHVPRQEKVDYVTEVIKLLDMTEYADAVIGIPGEGLNVEQRKRLTIGVELAARPALLLFLDEPTSGLDSQTSWAILDLLDKLKKNGQAILCTIHQPSAMLFQRFDRLLFLQAGGRTVYFGEIGQNSEILIDYFVRNGGSPCPPAANPAEWMLDVIGAVPGSHTDIDWFETWTNSPEYARVRKHLAEMKHERSQQANLSLTTSDQKHKYEASYREFATPFWTQLREVQIRVFQQIWRSPTYIYSKTALCVLSALFVGFSLFHTPNTIQGLQNQMFGIFMLLTLFGQLIQQIMPHFVAQRALYEVRERPSKTYSWKAFMISNIVVELPWNSLMSVLMFLCWYYPIGLYHNAEPTGAVTLRGAQMWLMIWTFLLFSSTFAHFVISAFDAAENAGNMGNLLFLLCLLFCGVLATPDQLPGFWIFMYRVSPFTYLVSGMLSVGISNTDVTCAVNEYLHFDPVNATCGEYMKSYMSNMGGYLQDEMATSDCSFCPIKETNVFLSRVSSSYSNIWRNFGLMWVYIVFNIFAACLLYWWVRVPRVKKPVAETAQG</sequence>
<feature type="transmembrane region" description="Helical" evidence="9">
    <location>
        <begin position="509"/>
        <end position="531"/>
    </location>
</feature>
<dbReference type="Pfam" id="PF00005">
    <property type="entry name" value="ABC_tran"/>
    <property type="match status" value="2"/>
</dbReference>
<evidence type="ECO:0000313" key="12">
    <source>
        <dbReference type="Proteomes" id="UP001150904"/>
    </source>
</evidence>
<reference evidence="11" key="1">
    <citation type="submission" date="2022-12" db="EMBL/GenBank/DDBJ databases">
        <authorList>
            <person name="Petersen C."/>
        </authorList>
    </citation>
    <scope>NUCLEOTIDE SEQUENCE</scope>
    <source>
        <strain evidence="11">IBT 15544</strain>
    </source>
</reference>
<feature type="transmembrane region" description="Helical" evidence="9">
    <location>
        <begin position="1182"/>
        <end position="1204"/>
    </location>
</feature>
<keyword evidence="6" id="KW-0067">ATP-binding</keyword>
<organism evidence="11 12">
    <name type="scientific">Penicillium cinerascens</name>
    <dbReference type="NCBI Taxonomy" id="70096"/>
    <lineage>
        <taxon>Eukaryota</taxon>
        <taxon>Fungi</taxon>
        <taxon>Dikarya</taxon>
        <taxon>Ascomycota</taxon>
        <taxon>Pezizomycotina</taxon>
        <taxon>Eurotiomycetes</taxon>
        <taxon>Eurotiomycetidae</taxon>
        <taxon>Eurotiales</taxon>
        <taxon>Aspergillaceae</taxon>
        <taxon>Penicillium</taxon>
    </lineage>
</organism>
<evidence type="ECO:0000256" key="3">
    <source>
        <dbReference type="ARBA" id="ARBA00022448"/>
    </source>
</evidence>
<dbReference type="InterPro" id="IPR003439">
    <property type="entry name" value="ABC_transporter-like_ATP-bd"/>
</dbReference>
<feature type="transmembrane region" description="Helical" evidence="9">
    <location>
        <begin position="1225"/>
        <end position="1251"/>
    </location>
</feature>
<feature type="transmembrane region" description="Helical" evidence="9">
    <location>
        <begin position="1421"/>
        <end position="1441"/>
    </location>
</feature>
<keyword evidence="7 9" id="KW-1133">Transmembrane helix</keyword>
<evidence type="ECO:0000259" key="10">
    <source>
        <dbReference type="PROSITE" id="PS50893"/>
    </source>
</evidence>
<dbReference type="GO" id="GO:0140359">
    <property type="term" value="F:ABC-type transporter activity"/>
    <property type="evidence" value="ECO:0007669"/>
    <property type="project" value="InterPro"/>
</dbReference>
<dbReference type="GO" id="GO:0016887">
    <property type="term" value="F:ATP hydrolysis activity"/>
    <property type="evidence" value="ECO:0007669"/>
    <property type="project" value="InterPro"/>
</dbReference>
<feature type="domain" description="ABC transporter" evidence="10">
    <location>
        <begin position="803"/>
        <end position="1046"/>
    </location>
</feature>
<dbReference type="RefSeq" id="XP_058306963.1">
    <property type="nucleotide sequence ID" value="XM_058454714.1"/>
</dbReference>
<dbReference type="InterPro" id="IPR003593">
    <property type="entry name" value="AAA+_ATPase"/>
</dbReference>
<feature type="transmembrane region" description="Helical" evidence="9">
    <location>
        <begin position="477"/>
        <end position="497"/>
    </location>
</feature>
<dbReference type="EMBL" id="JAPQKR010000014">
    <property type="protein sequence ID" value="KAJ5198535.1"/>
    <property type="molecule type" value="Genomic_DNA"/>
</dbReference>
<dbReference type="GO" id="GO:0005886">
    <property type="term" value="C:plasma membrane"/>
    <property type="evidence" value="ECO:0007669"/>
    <property type="project" value="UniProtKB-ARBA"/>
</dbReference>
<feature type="transmembrane region" description="Helical" evidence="9">
    <location>
        <begin position="723"/>
        <end position="743"/>
    </location>
</feature>
<evidence type="ECO:0000256" key="2">
    <source>
        <dbReference type="ARBA" id="ARBA00006012"/>
    </source>
</evidence>
<evidence type="ECO:0000256" key="5">
    <source>
        <dbReference type="ARBA" id="ARBA00022741"/>
    </source>
</evidence>
<reference evidence="11" key="2">
    <citation type="journal article" date="2023" name="IMA Fungus">
        <title>Comparative genomic study of the Penicillium genus elucidates a diverse pangenome and 15 lateral gene transfer events.</title>
        <authorList>
            <person name="Petersen C."/>
            <person name="Sorensen T."/>
            <person name="Nielsen M.R."/>
            <person name="Sondergaard T.E."/>
            <person name="Sorensen J.L."/>
            <person name="Fitzpatrick D.A."/>
            <person name="Frisvad J.C."/>
            <person name="Nielsen K.L."/>
        </authorList>
    </citation>
    <scope>NUCLEOTIDE SEQUENCE</scope>
    <source>
        <strain evidence="11">IBT 15544</strain>
    </source>
</reference>
<comment type="similarity">
    <text evidence="2">Belongs to the ABC transporter superfamily. ABCG family. PDR (TC 3.A.1.205) subfamily.</text>
</comment>
<dbReference type="Pfam" id="PF01061">
    <property type="entry name" value="ABC2_membrane"/>
    <property type="match status" value="2"/>
</dbReference>
<accession>A0A9W9MDK2</accession>
<dbReference type="GeneID" id="83182015"/>
<dbReference type="Pfam" id="PF06422">
    <property type="entry name" value="PDR_CDR"/>
    <property type="match status" value="1"/>
</dbReference>
<name>A0A9W9MDK2_9EURO</name>
<feature type="domain" description="ABC transporter" evidence="10">
    <location>
        <begin position="110"/>
        <end position="364"/>
    </location>
</feature>
<evidence type="ECO:0000256" key="9">
    <source>
        <dbReference type="SAM" id="Phobius"/>
    </source>
</evidence>
<dbReference type="FunFam" id="3.40.50.300:FF:000881">
    <property type="entry name" value="ABC multidrug transporter A-1"/>
    <property type="match status" value="1"/>
</dbReference>
<dbReference type="Proteomes" id="UP001150904">
    <property type="component" value="Unassembled WGS sequence"/>
</dbReference>
<evidence type="ECO:0000256" key="8">
    <source>
        <dbReference type="ARBA" id="ARBA00023136"/>
    </source>
</evidence>
<dbReference type="CDD" id="cd03233">
    <property type="entry name" value="ABCG_PDR_domain1"/>
    <property type="match status" value="1"/>
</dbReference>
<keyword evidence="4 9" id="KW-0812">Transmembrane</keyword>
<keyword evidence="5" id="KW-0547">Nucleotide-binding</keyword>
<dbReference type="InterPro" id="IPR029481">
    <property type="entry name" value="ABC_trans_N"/>
</dbReference>
<evidence type="ECO:0000313" key="11">
    <source>
        <dbReference type="EMBL" id="KAJ5198535.1"/>
    </source>
</evidence>
<dbReference type="SMART" id="SM00382">
    <property type="entry name" value="AAA"/>
    <property type="match status" value="2"/>
</dbReference>
<dbReference type="OrthoDB" id="245989at2759"/>
<dbReference type="Gene3D" id="3.40.50.300">
    <property type="entry name" value="P-loop containing nucleotide triphosphate hydrolases"/>
    <property type="match status" value="2"/>
</dbReference>
<evidence type="ECO:0000256" key="1">
    <source>
        <dbReference type="ARBA" id="ARBA00004141"/>
    </source>
</evidence>
<dbReference type="InterPro" id="IPR013525">
    <property type="entry name" value="ABC2_TM"/>
</dbReference>
<dbReference type="GO" id="GO:0005524">
    <property type="term" value="F:ATP binding"/>
    <property type="evidence" value="ECO:0007669"/>
    <property type="project" value="UniProtKB-KW"/>
</dbReference>
<feature type="transmembrane region" description="Helical" evidence="9">
    <location>
        <begin position="1271"/>
        <end position="1293"/>
    </location>
</feature>
<feature type="transmembrane region" description="Helical" evidence="9">
    <location>
        <begin position="617"/>
        <end position="636"/>
    </location>
</feature>
<dbReference type="PROSITE" id="PS50893">
    <property type="entry name" value="ABC_TRANSPORTER_2"/>
    <property type="match status" value="2"/>
</dbReference>